<dbReference type="EMBL" id="CM001222">
    <property type="protein sequence ID" value="KEH25072.1"/>
    <property type="molecule type" value="Genomic_DNA"/>
</dbReference>
<accession>A0A072U5X3</accession>
<evidence type="ECO:0000313" key="4">
    <source>
        <dbReference type="Proteomes" id="UP000002051"/>
    </source>
</evidence>
<protein>
    <submittedName>
        <fullName evidence="2">Transmembrane protein, putative</fullName>
    </submittedName>
</protein>
<gene>
    <name evidence="2" type="ordered locus">MTR_6g015400</name>
</gene>
<dbReference type="HOGENOM" id="CLU_2641883_0_0_1"/>
<keyword evidence="1" id="KW-0732">Signal</keyword>
<reference evidence="3" key="3">
    <citation type="submission" date="2015-04" db="UniProtKB">
        <authorList>
            <consortium name="EnsemblPlants"/>
        </authorList>
    </citation>
    <scope>IDENTIFICATION</scope>
    <source>
        <strain evidence="3">cv. Jemalong A17</strain>
    </source>
</reference>
<keyword evidence="4" id="KW-1185">Reference proteome</keyword>
<evidence type="ECO:0000313" key="2">
    <source>
        <dbReference type="EMBL" id="KEH25072.1"/>
    </source>
</evidence>
<dbReference type="Proteomes" id="UP000002051">
    <property type="component" value="Chromosome 6"/>
</dbReference>
<feature type="signal peptide" evidence="1">
    <location>
        <begin position="1"/>
        <end position="22"/>
    </location>
</feature>
<keyword evidence="2" id="KW-0812">Transmembrane</keyword>
<reference evidence="2 4" key="1">
    <citation type="journal article" date="2011" name="Nature">
        <title>The Medicago genome provides insight into the evolution of rhizobial symbioses.</title>
        <authorList>
            <person name="Young N.D."/>
            <person name="Debelle F."/>
            <person name="Oldroyd G.E."/>
            <person name="Geurts R."/>
            <person name="Cannon S.B."/>
            <person name="Udvardi M.K."/>
            <person name="Benedito V.A."/>
            <person name="Mayer K.F."/>
            <person name="Gouzy J."/>
            <person name="Schoof H."/>
            <person name="Van de Peer Y."/>
            <person name="Proost S."/>
            <person name="Cook D.R."/>
            <person name="Meyers B.C."/>
            <person name="Spannagl M."/>
            <person name="Cheung F."/>
            <person name="De Mita S."/>
            <person name="Krishnakumar V."/>
            <person name="Gundlach H."/>
            <person name="Zhou S."/>
            <person name="Mudge J."/>
            <person name="Bharti A.K."/>
            <person name="Murray J.D."/>
            <person name="Naoumkina M.A."/>
            <person name="Rosen B."/>
            <person name="Silverstein K.A."/>
            <person name="Tang H."/>
            <person name="Rombauts S."/>
            <person name="Zhao P.X."/>
            <person name="Zhou P."/>
            <person name="Barbe V."/>
            <person name="Bardou P."/>
            <person name="Bechner M."/>
            <person name="Bellec A."/>
            <person name="Berger A."/>
            <person name="Berges H."/>
            <person name="Bidwell S."/>
            <person name="Bisseling T."/>
            <person name="Choisne N."/>
            <person name="Couloux A."/>
            <person name="Denny R."/>
            <person name="Deshpande S."/>
            <person name="Dai X."/>
            <person name="Doyle J.J."/>
            <person name="Dudez A.M."/>
            <person name="Farmer A.D."/>
            <person name="Fouteau S."/>
            <person name="Franken C."/>
            <person name="Gibelin C."/>
            <person name="Gish J."/>
            <person name="Goldstein S."/>
            <person name="Gonzalez A.J."/>
            <person name="Green P.J."/>
            <person name="Hallab A."/>
            <person name="Hartog M."/>
            <person name="Hua A."/>
            <person name="Humphray S.J."/>
            <person name="Jeong D.H."/>
            <person name="Jing Y."/>
            <person name="Jocker A."/>
            <person name="Kenton S.M."/>
            <person name="Kim D.J."/>
            <person name="Klee K."/>
            <person name="Lai H."/>
            <person name="Lang C."/>
            <person name="Lin S."/>
            <person name="Macmil S.L."/>
            <person name="Magdelenat G."/>
            <person name="Matthews L."/>
            <person name="McCorrison J."/>
            <person name="Monaghan E.L."/>
            <person name="Mun J.H."/>
            <person name="Najar F.Z."/>
            <person name="Nicholson C."/>
            <person name="Noirot C."/>
            <person name="O'Bleness M."/>
            <person name="Paule C.R."/>
            <person name="Poulain J."/>
            <person name="Prion F."/>
            <person name="Qin B."/>
            <person name="Qu C."/>
            <person name="Retzel E.F."/>
            <person name="Riddle C."/>
            <person name="Sallet E."/>
            <person name="Samain S."/>
            <person name="Samson N."/>
            <person name="Sanders I."/>
            <person name="Saurat O."/>
            <person name="Scarpelli C."/>
            <person name="Schiex T."/>
            <person name="Segurens B."/>
            <person name="Severin A.J."/>
            <person name="Sherrier D.J."/>
            <person name="Shi R."/>
            <person name="Sims S."/>
            <person name="Singer S.R."/>
            <person name="Sinharoy S."/>
            <person name="Sterck L."/>
            <person name="Viollet A."/>
            <person name="Wang B.B."/>
            <person name="Wang K."/>
            <person name="Wang M."/>
            <person name="Wang X."/>
            <person name="Warfsmann J."/>
            <person name="Weissenbach J."/>
            <person name="White D.D."/>
            <person name="White J.D."/>
            <person name="Wiley G.B."/>
            <person name="Wincker P."/>
            <person name="Xing Y."/>
            <person name="Yang L."/>
            <person name="Yao Z."/>
            <person name="Ying F."/>
            <person name="Zhai J."/>
            <person name="Zhou L."/>
            <person name="Zuber A."/>
            <person name="Denarie J."/>
            <person name="Dixon R.A."/>
            <person name="May G.D."/>
            <person name="Schwartz D.C."/>
            <person name="Rogers J."/>
            <person name="Quetier F."/>
            <person name="Town C.D."/>
            <person name="Roe B.A."/>
        </authorList>
    </citation>
    <scope>NUCLEOTIDE SEQUENCE [LARGE SCALE GENOMIC DNA]</scope>
    <source>
        <strain evidence="2">A17</strain>
        <strain evidence="3 4">cv. Jemalong A17</strain>
    </source>
</reference>
<name>A0A072U5X3_MEDTR</name>
<evidence type="ECO:0000313" key="3">
    <source>
        <dbReference type="EnsemblPlants" id="KEH25072"/>
    </source>
</evidence>
<dbReference type="AlphaFoldDB" id="A0A072U5X3"/>
<organism evidence="2 4">
    <name type="scientific">Medicago truncatula</name>
    <name type="common">Barrel medic</name>
    <name type="synonym">Medicago tribuloides</name>
    <dbReference type="NCBI Taxonomy" id="3880"/>
    <lineage>
        <taxon>Eukaryota</taxon>
        <taxon>Viridiplantae</taxon>
        <taxon>Streptophyta</taxon>
        <taxon>Embryophyta</taxon>
        <taxon>Tracheophyta</taxon>
        <taxon>Spermatophyta</taxon>
        <taxon>Magnoliopsida</taxon>
        <taxon>eudicotyledons</taxon>
        <taxon>Gunneridae</taxon>
        <taxon>Pentapetalae</taxon>
        <taxon>rosids</taxon>
        <taxon>fabids</taxon>
        <taxon>Fabales</taxon>
        <taxon>Fabaceae</taxon>
        <taxon>Papilionoideae</taxon>
        <taxon>50 kb inversion clade</taxon>
        <taxon>NPAAA clade</taxon>
        <taxon>Hologalegina</taxon>
        <taxon>IRL clade</taxon>
        <taxon>Trifolieae</taxon>
        <taxon>Medicago</taxon>
    </lineage>
</organism>
<feature type="chain" id="PRO_5014499306" evidence="1">
    <location>
        <begin position="23"/>
        <end position="77"/>
    </location>
</feature>
<dbReference type="EnsemblPlants" id="KEH25072">
    <property type="protein sequence ID" value="KEH25072"/>
    <property type="gene ID" value="MTR_6g015400"/>
</dbReference>
<sequence>MCAKQLFLLLLLLLIHFHILFSIGLVTEKLSELASSNSRSYSVISLIVHDGTKVHLGATMYGLSISAVNLLSLDKQL</sequence>
<evidence type="ECO:0000256" key="1">
    <source>
        <dbReference type="SAM" id="SignalP"/>
    </source>
</evidence>
<reference evidence="2 4" key="2">
    <citation type="journal article" date="2014" name="BMC Genomics">
        <title>An improved genome release (version Mt4.0) for the model legume Medicago truncatula.</title>
        <authorList>
            <person name="Tang H."/>
            <person name="Krishnakumar V."/>
            <person name="Bidwell S."/>
            <person name="Rosen B."/>
            <person name="Chan A."/>
            <person name="Zhou S."/>
            <person name="Gentzbittel L."/>
            <person name="Childs K.L."/>
            <person name="Yandell M."/>
            <person name="Gundlach H."/>
            <person name="Mayer K.F."/>
            <person name="Schwartz D.C."/>
            <person name="Town C.D."/>
        </authorList>
    </citation>
    <scope>GENOME REANNOTATION</scope>
    <source>
        <strain evidence="2">A17</strain>
        <strain evidence="3 4">cv. Jemalong A17</strain>
    </source>
</reference>
<proteinExistence type="predicted"/>
<keyword evidence="2" id="KW-0472">Membrane</keyword>